<protein>
    <submittedName>
        <fullName evidence="1">Uncharacterized protein</fullName>
    </submittedName>
</protein>
<evidence type="ECO:0000313" key="2">
    <source>
        <dbReference type="Proteomes" id="UP000800235"/>
    </source>
</evidence>
<name>A0A9P4TSC9_9PEZI</name>
<gene>
    <name evidence="1" type="ORF">EJ08DRAFT_738765</name>
</gene>
<dbReference type="AlphaFoldDB" id="A0A9P4TSC9"/>
<evidence type="ECO:0000313" key="1">
    <source>
        <dbReference type="EMBL" id="KAF2419877.1"/>
    </source>
</evidence>
<dbReference type="InterPro" id="IPR038883">
    <property type="entry name" value="AN11006-like"/>
</dbReference>
<dbReference type="Proteomes" id="UP000800235">
    <property type="component" value="Unassembled WGS sequence"/>
</dbReference>
<organism evidence="1 2">
    <name type="scientific">Tothia fuscella</name>
    <dbReference type="NCBI Taxonomy" id="1048955"/>
    <lineage>
        <taxon>Eukaryota</taxon>
        <taxon>Fungi</taxon>
        <taxon>Dikarya</taxon>
        <taxon>Ascomycota</taxon>
        <taxon>Pezizomycotina</taxon>
        <taxon>Dothideomycetes</taxon>
        <taxon>Pleosporomycetidae</taxon>
        <taxon>Venturiales</taxon>
        <taxon>Cylindrosympodiaceae</taxon>
        <taxon>Tothia</taxon>
    </lineage>
</organism>
<dbReference type="PANTHER" id="PTHR42085">
    <property type="entry name" value="F-BOX DOMAIN-CONTAINING PROTEIN"/>
    <property type="match status" value="1"/>
</dbReference>
<comment type="caution">
    <text evidence="1">The sequence shown here is derived from an EMBL/GenBank/DDBJ whole genome shotgun (WGS) entry which is preliminary data.</text>
</comment>
<dbReference type="OrthoDB" id="5413827at2759"/>
<dbReference type="EMBL" id="MU007115">
    <property type="protein sequence ID" value="KAF2419877.1"/>
    <property type="molecule type" value="Genomic_DNA"/>
</dbReference>
<reference evidence="1" key="1">
    <citation type="journal article" date="2020" name="Stud. Mycol.">
        <title>101 Dothideomycetes genomes: a test case for predicting lifestyles and emergence of pathogens.</title>
        <authorList>
            <person name="Haridas S."/>
            <person name="Albert R."/>
            <person name="Binder M."/>
            <person name="Bloem J."/>
            <person name="Labutti K."/>
            <person name="Salamov A."/>
            <person name="Andreopoulos B."/>
            <person name="Baker S."/>
            <person name="Barry K."/>
            <person name="Bills G."/>
            <person name="Bluhm B."/>
            <person name="Cannon C."/>
            <person name="Castanera R."/>
            <person name="Culley D."/>
            <person name="Daum C."/>
            <person name="Ezra D."/>
            <person name="Gonzalez J."/>
            <person name="Henrissat B."/>
            <person name="Kuo A."/>
            <person name="Liang C."/>
            <person name="Lipzen A."/>
            <person name="Lutzoni F."/>
            <person name="Magnuson J."/>
            <person name="Mondo S."/>
            <person name="Nolan M."/>
            <person name="Ohm R."/>
            <person name="Pangilinan J."/>
            <person name="Park H.-J."/>
            <person name="Ramirez L."/>
            <person name="Alfaro M."/>
            <person name="Sun H."/>
            <person name="Tritt A."/>
            <person name="Yoshinaga Y."/>
            <person name="Zwiers L.-H."/>
            <person name="Turgeon B."/>
            <person name="Goodwin S."/>
            <person name="Spatafora J."/>
            <person name="Crous P."/>
            <person name="Grigoriev I."/>
        </authorList>
    </citation>
    <scope>NUCLEOTIDE SEQUENCE</scope>
    <source>
        <strain evidence="1">CBS 130266</strain>
    </source>
</reference>
<dbReference type="PANTHER" id="PTHR42085:SF2">
    <property type="entry name" value="F-BOX DOMAIN-CONTAINING PROTEIN"/>
    <property type="match status" value="1"/>
</dbReference>
<accession>A0A9P4TSC9</accession>
<sequence>MADMTAAMEQLPTYGVVAFRTATFPFLKLPAELRIKVYEHAFAPAGDKTIEIGYKPRLNAPAQLLATCSQIHQEGKEILYTEMVFFLTSPWGIEERFLRNIGVDNANLIRFAQLNIHHPDDCLAVRDFSNLQDICFIVDHPQNHHSSTTAFRDSPEYIKAIILSILQCYNSTQCLSSSIYRVIPNSETLSAFRSSGVGHLFHRLDDQGCTIRFKTGIHFSDNGNHAVGPGLKVWFKLLVDDEKEFGFKAVYLKEEKVTAKVNFRPIRN</sequence>
<keyword evidence="2" id="KW-1185">Reference proteome</keyword>
<proteinExistence type="predicted"/>